<evidence type="ECO:0000256" key="1">
    <source>
        <dbReference type="SAM" id="MobiDB-lite"/>
    </source>
</evidence>
<feature type="compositionally biased region" description="Low complexity" evidence="1">
    <location>
        <begin position="61"/>
        <end position="78"/>
    </location>
</feature>
<feature type="transmembrane region" description="Helical" evidence="2">
    <location>
        <begin position="427"/>
        <end position="446"/>
    </location>
</feature>
<name>A0A8H4N0G4_9PEZI</name>
<dbReference type="Pfam" id="PF11915">
    <property type="entry name" value="DUF3433"/>
    <property type="match status" value="2"/>
</dbReference>
<evidence type="ECO:0000313" key="4">
    <source>
        <dbReference type="Proteomes" id="UP000572817"/>
    </source>
</evidence>
<dbReference type="PANTHER" id="PTHR37544">
    <property type="entry name" value="SPRAY-RELATED"/>
    <property type="match status" value="1"/>
</dbReference>
<dbReference type="EMBL" id="WWBZ02000033">
    <property type="protein sequence ID" value="KAF4306159.1"/>
    <property type="molecule type" value="Genomic_DNA"/>
</dbReference>
<keyword evidence="4" id="KW-1185">Reference proteome</keyword>
<dbReference type="InterPro" id="IPR021840">
    <property type="entry name" value="DUF3433"/>
</dbReference>
<feature type="transmembrane region" description="Helical" evidence="2">
    <location>
        <begin position="583"/>
        <end position="601"/>
    </location>
</feature>
<dbReference type="AlphaFoldDB" id="A0A8H4N0G4"/>
<feature type="transmembrane region" description="Helical" evidence="2">
    <location>
        <begin position="473"/>
        <end position="494"/>
    </location>
</feature>
<evidence type="ECO:0008006" key="5">
    <source>
        <dbReference type="Google" id="ProtNLM"/>
    </source>
</evidence>
<keyword evidence="2" id="KW-0812">Transmembrane</keyword>
<dbReference type="Proteomes" id="UP000572817">
    <property type="component" value="Unassembled WGS sequence"/>
</dbReference>
<comment type="caution">
    <text evidence="3">The sequence shown here is derived from an EMBL/GenBank/DDBJ whole genome shotgun (WGS) entry which is preliminary data.</text>
</comment>
<reference evidence="3" key="1">
    <citation type="submission" date="2020-04" db="EMBL/GenBank/DDBJ databases">
        <title>Genome Assembly and Annotation of Botryosphaeria dothidea sdau 11-99, a Latent Pathogen of Apple Fruit Ring Rot in China.</title>
        <authorList>
            <person name="Yu C."/>
            <person name="Diao Y."/>
            <person name="Lu Q."/>
            <person name="Zhao J."/>
            <person name="Cui S."/>
            <person name="Peng C."/>
            <person name="He B."/>
            <person name="Liu H."/>
        </authorList>
    </citation>
    <scope>NUCLEOTIDE SEQUENCE [LARGE SCALE GENOMIC DNA]</scope>
    <source>
        <strain evidence="3">Sdau11-99</strain>
    </source>
</reference>
<feature type="compositionally biased region" description="Polar residues" evidence="1">
    <location>
        <begin position="86"/>
        <end position="109"/>
    </location>
</feature>
<sequence>MDNVPASLRAGSPATERHSPFSDRHAIDDETPSPSQDKPPSLYPERPSLISTRRDSRQRYSFASSISSPDKSSFSISDMPSPPTFPGSTAYDSTPASFAQSSTTPSRQPSLLSKLGSLKSFRSSRRSRYGRLDDEDEAGSVDLGNTRLRGVEEEEDAEEIGFDISAFEGPIALRKMSVGEESGKSDQEARGAYAGLNDTGQKVIAERRPGKLGSGMRGVRDASEPIRRATVKRGTTSAKVQRKEAQKVAAEYGEILAVDTPVVDLSNLDGVKYERRSIIDRVSTGPKGGSETSYYFPPDPDMPSWKPISMRWWYITILVLIAIGLGAVQEFLCQISIRKGENDGLLKFKTPQEISLTAYFTWKYAPTIILLSYGILWQISDFEVKRLEPYYQLSRPTGATAAESLNMDYLTFLSYLIPIRAARHGQWAVLLSSLATLVSGSLVPVLQSASVKMYPDKDERKEGDFKYVRIVPVWSRLMTAALGMVALCGILLLFRLQRKSGLLSDPKGIAGVATMATQSHILQDFQGLDTAPQRVIHKQLANRRYILHKSSLWQGEYIRNDRTEEVTEKFECPHPLMLTLKGGIPYISSMIIVTILLPIFLFQPKANVVTEKIPFLLTAIGTTIKLLWGTLEMDVRIVEPFYILSRRNAPPRTLTLDYTGTIPGYFPVKAFLNQHYLLALVGVGAVMTDVLTVCFSSFSVDGKKFIAGEGHDVRLGDPDNTSRYNTDETFKSFWISFGLAIGILIYLCFIATLVYAKRRHYFLPRQPGTIASVLAFIHQSNMLVNFIDTQRLDSKQMTKYLEEMGGKTYALGWFRGRDGEDHLGIDEEPIAAEYKHGVDWRKGRVTGVQTWDVY</sequence>
<proteinExistence type="predicted"/>
<feature type="transmembrane region" description="Helical" evidence="2">
    <location>
        <begin position="357"/>
        <end position="376"/>
    </location>
</feature>
<keyword evidence="2" id="KW-0472">Membrane</keyword>
<dbReference type="OrthoDB" id="3248909at2759"/>
<evidence type="ECO:0000256" key="2">
    <source>
        <dbReference type="SAM" id="Phobius"/>
    </source>
</evidence>
<dbReference type="PANTHER" id="PTHR37544:SF3">
    <property type="entry name" value="SPRAY"/>
    <property type="match status" value="1"/>
</dbReference>
<feature type="transmembrane region" description="Helical" evidence="2">
    <location>
        <begin position="312"/>
        <end position="337"/>
    </location>
</feature>
<protein>
    <recommendedName>
        <fullName evidence="5">Duf3433 domain protein</fullName>
    </recommendedName>
</protein>
<feature type="transmembrane region" description="Helical" evidence="2">
    <location>
        <begin position="676"/>
        <end position="698"/>
    </location>
</feature>
<evidence type="ECO:0000313" key="3">
    <source>
        <dbReference type="EMBL" id="KAF4306159.1"/>
    </source>
</evidence>
<organism evidence="3 4">
    <name type="scientific">Botryosphaeria dothidea</name>
    <dbReference type="NCBI Taxonomy" id="55169"/>
    <lineage>
        <taxon>Eukaryota</taxon>
        <taxon>Fungi</taxon>
        <taxon>Dikarya</taxon>
        <taxon>Ascomycota</taxon>
        <taxon>Pezizomycotina</taxon>
        <taxon>Dothideomycetes</taxon>
        <taxon>Dothideomycetes incertae sedis</taxon>
        <taxon>Botryosphaeriales</taxon>
        <taxon>Botryosphaeriaceae</taxon>
        <taxon>Botryosphaeria</taxon>
    </lineage>
</organism>
<feature type="region of interest" description="Disordered" evidence="1">
    <location>
        <begin position="1"/>
        <end position="161"/>
    </location>
</feature>
<accession>A0A8H4N0G4</accession>
<gene>
    <name evidence="3" type="ORF">GTA08_BOTSDO05940</name>
</gene>
<feature type="transmembrane region" description="Helical" evidence="2">
    <location>
        <begin position="733"/>
        <end position="756"/>
    </location>
</feature>
<feature type="compositionally biased region" description="Low complexity" evidence="1">
    <location>
        <begin position="110"/>
        <end position="121"/>
    </location>
</feature>
<keyword evidence="2" id="KW-1133">Transmembrane helix</keyword>
<feature type="compositionally biased region" description="Basic and acidic residues" evidence="1">
    <location>
        <begin position="15"/>
        <end position="28"/>
    </location>
</feature>
<feature type="compositionally biased region" description="Acidic residues" evidence="1">
    <location>
        <begin position="152"/>
        <end position="161"/>
    </location>
</feature>